<dbReference type="STRING" id="882082.SaccyDRAFT_0438"/>
<evidence type="ECO:0000313" key="2">
    <source>
        <dbReference type="EMBL" id="EHR59369.1"/>
    </source>
</evidence>
<reference evidence="2 3" key="1">
    <citation type="submission" date="2011-11" db="EMBL/GenBank/DDBJ databases">
        <title>The Noncontiguous Finished sequence of Saccharomonospora cyanea NA-134.</title>
        <authorList>
            <consortium name="US DOE Joint Genome Institute"/>
            <person name="Lucas S."/>
            <person name="Han J."/>
            <person name="Lapidus A."/>
            <person name="Cheng J.-F."/>
            <person name="Goodwin L."/>
            <person name="Pitluck S."/>
            <person name="Peters L."/>
            <person name="Ovchinnikova G."/>
            <person name="Lu M."/>
            <person name="Detter J.C."/>
            <person name="Han C."/>
            <person name="Tapia R."/>
            <person name="Land M."/>
            <person name="Hauser L."/>
            <person name="Kyrpides N."/>
            <person name="Ivanova N."/>
            <person name="Pagani I."/>
            <person name="Brambilla E.-M."/>
            <person name="Klenk H.-P."/>
            <person name="Woyke T."/>
        </authorList>
    </citation>
    <scope>NUCLEOTIDE SEQUENCE [LARGE SCALE GENOMIC DNA]</scope>
    <source>
        <strain evidence="2 3">NA-134</strain>
    </source>
</reference>
<dbReference type="eggNOG" id="ENOG5032UKZ">
    <property type="taxonomic scope" value="Bacteria"/>
</dbReference>
<accession>H5XFK1</accession>
<protein>
    <submittedName>
        <fullName evidence="2">Uncharacterized protein</fullName>
    </submittedName>
</protein>
<dbReference type="EMBL" id="CM001440">
    <property type="protein sequence ID" value="EHR59369.1"/>
    <property type="molecule type" value="Genomic_DNA"/>
</dbReference>
<feature type="region of interest" description="Disordered" evidence="1">
    <location>
        <begin position="146"/>
        <end position="231"/>
    </location>
</feature>
<dbReference type="Proteomes" id="UP000002791">
    <property type="component" value="Chromosome"/>
</dbReference>
<dbReference type="HOGENOM" id="CLU_065579_0_0_11"/>
<feature type="compositionally biased region" description="Acidic residues" evidence="1">
    <location>
        <begin position="22"/>
        <end position="32"/>
    </location>
</feature>
<feature type="region of interest" description="Disordered" evidence="1">
    <location>
        <begin position="1"/>
        <end position="32"/>
    </location>
</feature>
<feature type="compositionally biased region" description="Basic and acidic residues" evidence="1">
    <location>
        <begin position="200"/>
        <end position="216"/>
    </location>
</feature>
<feature type="compositionally biased region" description="Low complexity" evidence="1">
    <location>
        <begin position="184"/>
        <end position="198"/>
    </location>
</feature>
<dbReference type="AlphaFoldDB" id="H5XFK1"/>
<feature type="compositionally biased region" description="Basic residues" evidence="1">
    <location>
        <begin position="217"/>
        <end position="231"/>
    </location>
</feature>
<dbReference type="RefSeq" id="WP_005453160.1">
    <property type="nucleotide sequence ID" value="NZ_CM001440.1"/>
</dbReference>
<organism evidence="2 3">
    <name type="scientific">Saccharomonospora cyanea NA-134</name>
    <dbReference type="NCBI Taxonomy" id="882082"/>
    <lineage>
        <taxon>Bacteria</taxon>
        <taxon>Bacillati</taxon>
        <taxon>Actinomycetota</taxon>
        <taxon>Actinomycetes</taxon>
        <taxon>Pseudonocardiales</taxon>
        <taxon>Pseudonocardiaceae</taxon>
        <taxon>Saccharomonospora</taxon>
    </lineage>
</organism>
<dbReference type="OrthoDB" id="6021932at2"/>
<keyword evidence="3" id="KW-1185">Reference proteome</keyword>
<gene>
    <name evidence="2" type="ORF">SaccyDRAFT_0438</name>
</gene>
<proteinExistence type="predicted"/>
<sequence>MTHWNDADDLEGPEPPKAPSESGDEVDESEPDVLLDVPDLSVDEIDLEVEDLRANVSLQADVLDLLKLHVGADVKLGRVSLTITGVQAQAQLKVRLNRVAEIIGRVLTTIDRNPEVLEHVVRTVEPVLRDAGVAVGELGEGGRRALEDVGHGAGDTVEGVGGATEELTGDPGTAMDSLTEKPEAAGAEAETGMETGMETDMERGPKRRRPPGDRREPRRRVPPKRRRPRPS</sequence>
<evidence type="ECO:0000256" key="1">
    <source>
        <dbReference type="SAM" id="MobiDB-lite"/>
    </source>
</evidence>
<name>H5XFK1_9PSEU</name>
<evidence type="ECO:0000313" key="3">
    <source>
        <dbReference type="Proteomes" id="UP000002791"/>
    </source>
</evidence>